<dbReference type="CDD" id="cd11614">
    <property type="entry name" value="SAF_CpaB_FlgA_like"/>
    <property type="match status" value="1"/>
</dbReference>
<dbReference type="Pfam" id="PF08666">
    <property type="entry name" value="SAF"/>
    <property type="match status" value="1"/>
</dbReference>
<sequence>MNQLRNTLTTPGWRRTVLLRRCLAFLLLLAALLLALRQAGATDDRALVFTRPVAAGETLSPDNVSPVPVPDHLLPATALVDPAEIDGQVLAVPAEQGEVVTARRLVGPELAAAFPGDIGTFIPVRPAEPEVIGLLHHGDTVSIITHGGDGIGTEVIATGGRVVLADSREAPGTLLIGFPEEDARAVAAASLATPLAVVLTPAAHENGSDTLKSEG</sequence>
<name>A0ABT2FYU2_9CORY</name>
<feature type="domain" description="SAF" evidence="1">
    <location>
        <begin position="44"/>
        <end position="106"/>
    </location>
</feature>
<dbReference type="Proteomes" id="UP001205965">
    <property type="component" value="Unassembled WGS sequence"/>
</dbReference>
<comment type="caution">
    <text evidence="2">The sequence shown here is derived from an EMBL/GenBank/DDBJ whole genome shotgun (WGS) entry which is preliminary data.</text>
</comment>
<dbReference type="InterPro" id="IPR013974">
    <property type="entry name" value="SAF"/>
</dbReference>
<keyword evidence="3" id="KW-1185">Reference proteome</keyword>
<evidence type="ECO:0000313" key="3">
    <source>
        <dbReference type="Proteomes" id="UP001205965"/>
    </source>
</evidence>
<evidence type="ECO:0000313" key="2">
    <source>
        <dbReference type="EMBL" id="MCS5480418.1"/>
    </source>
</evidence>
<accession>A0ABT2FYU2</accession>
<gene>
    <name evidence="2" type="ORF">NYP18_12225</name>
</gene>
<organism evidence="2 3">
    <name type="scientific">Corynebacterium lemuris</name>
    <dbReference type="NCBI Taxonomy" id="1859292"/>
    <lineage>
        <taxon>Bacteria</taxon>
        <taxon>Bacillati</taxon>
        <taxon>Actinomycetota</taxon>
        <taxon>Actinomycetes</taxon>
        <taxon>Mycobacteriales</taxon>
        <taxon>Corynebacteriaceae</taxon>
        <taxon>Corynebacterium</taxon>
    </lineage>
</organism>
<evidence type="ECO:0000259" key="1">
    <source>
        <dbReference type="SMART" id="SM00858"/>
    </source>
</evidence>
<proteinExistence type="predicted"/>
<dbReference type="EMBL" id="JANWTC010000010">
    <property type="protein sequence ID" value="MCS5480418.1"/>
    <property type="molecule type" value="Genomic_DNA"/>
</dbReference>
<protein>
    <submittedName>
        <fullName evidence="2">SAF domain-containing protein</fullName>
    </submittedName>
</protein>
<dbReference type="RefSeq" id="WP_259428489.1">
    <property type="nucleotide sequence ID" value="NZ_JANWTC010000010.1"/>
</dbReference>
<dbReference type="SMART" id="SM00858">
    <property type="entry name" value="SAF"/>
    <property type="match status" value="1"/>
</dbReference>
<reference evidence="2 3" key="1">
    <citation type="submission" date="2022-08" db="EMBL/GenBank/DDBJ databases">
        <title>YIM 101645 draft genome.</title>
        <authorList>
            <person name="Chen X."/>
        </authorList>
    </citation>
    <scope>NUCLEOTIDE SEQUENCE [LARGE SCALE GENOMIC DNA]</scope>
    <source>
        <strain evidence="2 3">YIM 101645</strain>
    </source>
</reference>